<keyword evidence="2" id="KW-1185">Reference proteome</keyword>
<accession>A0A0K0N5B6</accession>
<dbReference type="EMBL" id="KR011062">
    <property type="protein sequence ID" value="AKJ71694.1"/>
    <property type="molecule type" value="Genomic_DNA"/>
</dbReference>
<name>A0A0K0N5B6_9CAUD</name>
<organism evidence="1 2">
    <name type="scientific">Tsukamurella phage TIN2</name>
    <dbReference type="NCBI Taxonomy" id="1636545"/>
    <lineage>
        <taxon>Viruses</taxon>
        <taxon>Duplodnaviria</taxon>
        <taxon>Heunggongvirae</taxon>
        <taxon>Uroviricota</taxon>
        <taxon>Caudoviricetes</taxon>
        <taxon>Tinduovirus</taxon>
        <taxon>Tinduovirus TIN2</taxon>
    </lineage>
</organism>
<dbReference type="OrthoDB" id="916at10239"/>
<reference evidence="1 2" key="1">
    <citation type="journal article" date="2015" name="Appl. Environ. Microbiol.">
        <title>Three of a Kind: Genetically Similar Tsukamurella Phages TIN2, TIN3, and TIN4.</title>
        <authorList>
            <person name="Dyson Z.A."/>
            <person name="Tucci J."/>
            <person name="Seviour R.J."/>
            <person name="Petrovski S."/>
        </authorList>
    </citation>
    <scope>NUCLEOTIDE SEQUENCE [LARGE SCALE GENOMIC DNA]</scope>
</reference>
<dbReference type="KEGG" id="vg:26630965"/>
<evidence type="ECO:0000313" key="2">
    <source>
        <dbReference type="Proteomes" id="UP000203853"/>
    </source>
</evidence>
<evidence type="ECO:0000313" key="1">
    <source>
        <dbReference type="EMBL" id="AKJ71694.1"/>
    </source>
</evidence>
<proteinExistence type="predicted"/>
<dbReference type="Proteomes" id="UP000203853">
    <property type="component" value="Segment"/>
</dbReference>
<protein>
    <submittedName>
        <fullName evidence="1">Uncharacterized protein</fullName>
    </submittedName>
</protein>
<gene>
    <name evidence="1" type="ORF">TIN2_4</name>
</gene>
<dbReference type="GeneID" id="26630965"/>
<sequence>MALPEITTNPERYGTVTWMGLVSRIDTVADPDDLPDKSPIEGVIIFKPSSPSIAYPTAVPKYTSLLFNRQVPLADAQITEQDRKFIKLEACVPGMLPAILTWTASFSIGFNGVIVRIPDVQFTLEPGQAIDLTDLISMPSA</sequence>
<dbReference type="RefSeq" id="YP_009204439.1">
    <property type="nucleotide sequence ID" value="NC_028865.1"/>
</dbReference>